<dbReference type="Pfam" id="PF01408">
    <property type="entry name" value="GFO_IDH_MocA"/>
    <property type="match status" value="1"/>
</dbReference>
<dbReference type="PANTHER" id="PTHR42840:SF3">
    <property type="entry name" value="BINDING ROSSMANN FOLD OXIDOREDUCTASE, PUTATIVE (AFU_ORTHOLOGUE AFUA_2G10240)-RELATED"/>
    <property type="match status" value="1"/>
</dbReference>
<evidence type="ECO:0000313" key="6">
    <source>
        <dbReference type="Proteomes" id="UP000188145"/>
    </source>
</evidence>
<proteinExistence type="inferred from homology"/>
<dbReference type="GO" id="GO:0000166">
    <property type="term" value="F:nucleotide binding"/>
    <property type="evidence" value="ECO:0007669"/>
    <property type="project" value="InterPro"/>
</dbReference>
<dbReference type="AlphaFoldDB" id="A0A1Q2CQS2"/>
<comment type="similarity">
    <text evidence="1">Belongs to the Gfo/Idh/MocA family.</text>
</comment>
<dbReference type="RefSeq" id="WP_077686802.1">
    <property type="nucleotide sequence ID" value="NZ_CP019606.1"/>
</dbReference>
<dbReference type="PANTHER" id="PTHR42840">
    <property type="entry name" value="NAD(P)-BINDING ROSSMANN-FOLD SUPERFAMILY PROTEIN-RELATED"/>
    <property type="match status" value="1"/>
</dbReference>
<dbReference type="Gene3D" id="3.30.360.10">
    <property type="entry name" value="Dihydrodipicolinate Reductase, domain 2"/>
    <property type="match status" value="1"/>
</dbReference>
<dbReference type="InterPro" id="IPR030827">
    <property type="entry name" value="Myo_inos_IolG"/>
</dbReference>
<organism evidence="5 6">
    <name type="scientific">Tessaracoccus aquimaris</name>
    <dbReference type="NCBI Taxonomy" id="1332264"/>
    <lineage>
        <taxon>Bacteria</taxon>
        <taxon>Bacillati</taxon>
        <taxon>Actinomycetota</taxon>
        <taxon>Actinomycetes</taxon>
        <taxon>Propionibacteriales</taxon>
        <taxon>Propionibacteriaceae</taxon>
        <taxon>Tessaracoccus</taxon>
    </lineage>
</organism>
<reference evidence="6" key="1">
    <citation type="submission" date="2017-02" db="EMBL/GenBank/DDBJ databases">
        <title>Tessaracoccus aquaemaris sp. nov., isolated from the intestine of a Korean rockfish, Sebastes schlegelii, in a marine aquaculture pond.</title>
        <authorList>
            <person name="Tak E.J."/>
            <person name="Bae J.-W."/>
        </authorList>
    </citation>
    <scope>NUCLEOTIDE SEQUENCE [LARGE SCALE GENOMIC DNA]</scope>
    <source>
        <strain evidence="6">NSG39</strain>
    </source>
</reference>
<dbReference type="Pfam" id="PF22725">
    <property type="entry name" value="GFO_IDH_MocA_C3"/>
    <property type="match status" value="1"/>
</dbReference>
<dbReference type="NCBIfam" id="TIGR04380">
    <property type="entry name" value="myo_inos_iolG"/>
    <property type="match status" value="1"/>
</dbReference>
<feature type="domain" description="Gfo/Idh/MocA-like oxidoreductase N-terminal" evidence="3">
    <location>
        <begin position="2"/>
        <end position="111"/>
    </location>
</feature>
<evidence type="ECO:0000259" key="4">
    <source>
        <dbReference type="Pfam" id="PF22725"/>
    </source>
</evidence>
<dbReference type="InterPro" id="IPR036291">
    <property type="entry name" value="NAD(P)-bd_dom_sf"/>
</dbReference>
<name>A0A1Q2CQS2_9ACTN</name>
<dbReference type="InterPro" id="IPR055170">
    <property type="entry name" value="GFO_IDH_MocA-like_dom"/>
</dbReference>
<protein>
    <submittedName>
        <fullName evidence="5">Inositol 2-dehydrogenase</fullName>
    </submittedName>
</protein>
<evidence type="ECO:0000256" key="1">
    <source>
        <dbReference type="ARBA" id="ARBA00010928"/>
    </source>
</evidence>
<dbReference type="KEGG" id="tes:BW730_14080"/>
<dbReference type="GO" id="GO:0016491">
    <property type="term" value="F:oxidoreductase activity"/>
    <property type="evidence" value="ECO:0007669"/>
    <property type="project" value="UniProtKB-KW"/>
</dbReference>
<keyword evidence="2" id="KW-0560">Oxidoreductase</keyword>
<evidence type="ECO:0000256" key="2">
    <source>
        <dbReference type="ARBA" id="ARBA00023002"/>
    </source>
</evidence>
<dbReference type="STRING" id="1332264.BW730_14080"/>
<dbReference type="EMBL" id="CP019606">
    <property type="protein sequence ID" value="AQP48466.1"/>
    <property type="molecule type" value="Genomic_DNA"/>
</dbReference>
<sequence>MLRVAVIGAGRIGKVHAQTVASHPQAELVAVCDPIGTAAEDLAARFGAKAYKDADALFADADVDAVIIGSPTAAHAPQVLGATRAGKAVLVEKPVAKDVEEARALEAELATFDHPPVMVGFQRRYDPSIRRAKELADAGELGDIEQVVIVARDPQPPSAEYVAGSGGLFKDMTIHDFDEARFFIGDIVEVSAFGQNVLPELKGTGDFDAAFVLLRGKDGAVASITNNRRCVTGYDQRLEVHGSKGSVSMDNWRETTLSVNTAETSGVQQPYLNFFLQRYADAYRDELTAFIDAINNGTEVSPTVADGVAALVVAQAAEESAHSGRTVRLDA</sequence>
<accession>A0A1Q2CQS2</accession>
<keyword evidence="6" id="KW-1185">Reference proteome</keyword>
<dbReference type="Proteomes" id="UP000188145">
    <property type="component" value="Chromosome"/>
</dbReference>
<dbReference type="SUPFAM" id="SSF51735">
    <property type="entry name" value="NAD(P)-binding Rossmann-fold domains"/>
    <property type="match status" value="1"/>
</dbReference>
<dbReference type="Gene3D" id="3.40.50.720">
    <property type="entry name" value="NAD(P)-binding Rossmann-like Domain"/>
    <property type="match status" value="1"/>
</dbReference>
<gene>
    <name evidence="5" type="ORF">BW730_14080</name>
</gene>
<dbReference type="InterPro" id="IPR000683">
    <property type="entry name" value="Gfo/Idh/MocA-like_OxRdtase_N"/>
</dbReference>
<dbReference type="SUPFAM" id="SSF55347">
    <property type="entry name" value="Glyceraldehyde-3-phosphate dehydrogenase-like, C-terminal domain"/>
    <property type="match status" value="1"/>
</dbReference>
<evidence type="ECO:0000313" key="5">
    <source>
        <dbReference type="EMBL" id="AQP48466.1"/>
    </source>
</evidence>
<feature type="domain" description="GFO/IDH/MocA-like oxidoreductase" evidence="4">
    <location>
        <begin position="129"/>
        <end position="247"/>
    </location>
</feature>
<dbReference type="OrthoDB" id="256869at2"/>
<evidence type="ECO:0000259" key="3">
    <source>
        <dbReference type="Pfam" id="PF01408"/>
    </source>
</evidence>